<protein>
    <recommendedName>
        <fullName evidence="8">HAT C-terminal dimerisation domain-containing protein</fullName>
    </recommendedName>
</protein>
<keyword evidence="5" id="KW-0539">Nucleus</keyword>
<dbReference type="SUPFAM" id="SSF53098">
    <property type="entry name" value="Ribonuclease H-like"/>
    <property type="match status" value="1"/>
</dbReference>
<dbReference type="AlphaFoldDB" id="A0A8X7T177"/>
<comment type="subcellular location">
    <subcellularLocation>
        <location evidence="1">Nucleus</location>
    </subcellularLocation>
</comment>
<feature type="coiled-coil region" evidence="6">
    <location>
        <begin position="268"/>
        <end position="295"/>
    </location>
</feature>
<dbReference type="InterPro" id="IPR012337">
    <property type="entry name" value="RNaseH-like_sf"/>
</dbReference>
<dbReference type="GO" id="GO:0008270">
    <property type="term" value="F:zinc ion binding"/>
    <property type="evidence" value="ECO:0007669"/>
    <property type="project" value="UniProtKB-KW"/>
</dbReference>
<evidence type="ECO:0000256" key="3">
    <source>
        <dbReference type="ARBA" id="ARBA00022771"/>
    </source>
</evidence>
<dbReference type="Pfam" id="PF05699">
    <property type="entry name" value="Dimer_Tnp_hAT"/>
    <property type="match status" value="1"/>
</dbReference>
<dbReference type="PANTHER" id="PTHR46481">
    <property type="entry name" value="ZINC FINGER BED DOMAIN-CONTAINING PROTEIN 4"/>
    <property type="match status" value="1"/>
</dbReference>
<feature type="region of interest" description="Disordered" evidence="7">
    <location>
        <begin position="399"/>
        <end position="434"/>
    </location>
</feature>
<feature type="non-terminal residue" evidence="9">
    <location>
        <position position="1"/>
    </location>
</feature>
<reference evidence="9" key="2">
    <citation type="journal article" date="2019" name="IMA Fungus">
        <title>Genome sequencing and comparison of five Tilletia species to identify candidate genes for the detection of regulated species infecting wheat.</title>
        <authorList>
            <person name="Nguyen H.D.T."/>
            <person name="Sultana T."/>
            <person name="Kesanakurti P."/>
            <person name="Hambleton S."/>
        </authorList>
    </citation>
    <scope>NUCLEOTIDE SEQUENCE</scope>
    <source>
        <strain evidence="9">DAOMC 236422</strain>
    </source>
</reference>
<dbReference type="GO" id="GO:0046983">
    <property type="term" value="F:protein dimerization activity"/>
    <property type="evidence" value="ECO:0007669"/>
    <property type="project" value="InterPro"/>
</dbReference>
<evidence type="ECO:0000256" key="1">
    <source>
        <dbReference type="ARBA" id="ARBA00004123"/>
    </source>
</evidence>
<evidence type="ECO:0000256" key="7">
    <source>
        <dbReference type="SAM" id="MobiDB-lite"/>
    </source>
</evidence>
<feature type="domain" description="HAT C-terminal dimerisation" evidence="8">
    <location>
        <begin position="313"/>
        <end position="383"/>
    </location>
</feature>
<gene>
    <name evidence="9" type="ORF">A4X09_0g7723</name>
</gene>
<keyword evidence="10" id="KW-1185">Reference proteome</keyword>
<dbReference type="GO" id="GO:0005634">
    <property type="term" value="C:nucleus"/>
    <property type="evidence" value="ECO:0007669"/>
    <property type="project" value="UniProtKB-SubCell"/>
</dbReference>
<keyword evidence="4" id="KW-0862">Zinc</keyword>
<name>A0A8X7T177_9BASI</name>
<evidence type="ECO:0000313" key="10">
    <source>
        <dbReference type="Proteomes" id="UP000078113"/>
    </source>
</evidence>
<evidence type="ECO:0000259" key="8">
    <source>
        <dbReference type="Pfam" id="PF05699"/>
    </source>
</evidence>
<accession>A0A8X7T177</accession>
<feature type="compositionally biased region" description="Basic and acidic residues" evidence="7">
    <location>
        <begin position="408"/>
        <end position="420"/>
    </location>
</feature>
<sequence length="434" mass="49574">GVGVPEYGALRGAPCSTLALEHHKASWKLRSSLPSARASDVDVSSGEVGLQIKQLAWFARKLRYNTRLRDSFKRACANYALPKPYTLIRDVATRWNSTYDMIERALKLWDAIIAWQTENVGLIPPKYRLKRVHKAGFQTLLHLLEPLSVATAKFSSKQYPTIGGVIGVFESLDAHYRKLAENETLSETWRDAARRAGAVCSEYYGLADATDAYYLAILLHPNMRIKFMKAMVWEQEWIDKATHVLRETYEQFYKVEPEMTQPDSSAVVAEEDEELDFMELKMRKMAAEHKEAAEEPDPIQQWIDGYIAAKRGEKTDPLDWWWREHEKGNHRLGLTQLALDVYSCPASSVDVERLFSKAGQHITPLRHRLKALKLQQLVTVGAWFREGWVPDDLLARHDEAKKQKKKDAKAQEQGTKRSTEDSADGCSSKKLRID</sequence>
<dbReference type="PANTHER" id="PTHR46481:SF10">
    <property type="entry name" value="ZINC FINGER BED DOMAIN-CONTAINING PROTEIN 39"/>
    <property type="match status" value="1"/>
</dbReference>
<keyword evidence="6" id="KW-0175">Coiled coil</keyword>
<keyword evidence="3" id="KW-0863">Zinc-finger</keyword>
<evidence type="ECO:0000256" key="2">
    <source>
        <dbReference type="ARBA" id="ARBA00022723"/>
    </source>
</evidence>
<dbReference type="InterPro" id="IPR008906">
    <property type="entry name" value="HATC_C_dom"/>
</dbReference>
<evidence type="ECO:0000256" key="6">
    <source>
        <dbReference type="SAM" id="Coils"/>
    </source>
</evidence>
<organism evidence="9 10">
    <name type="scientific">Tilletia walkeri</name>
    <dbReference type="NCBI Taxonomy" id="117179"/>
    <lineage>
        <taxon>Eukaryota</taxon>
        <taxon>Fungi</taxon>
        <taxon>Dikarya</taxon>
        <taxon>Basidiomycota</taxon>
        <taxon>Ustilaginomycotina</taxon>
        <taxon>Exobasidiomycetes</taxon>
        <taxon>Tilletiales</taxon>
        <taxon>Tilletiaceae</taxon>
        <taxon>Tilletia</taxon>
    </lineage>
</organism>
<keyword evidence="2" id="KW-0479">Metal-binding</keyword>
<evidence type="ECO:0000256" key="5">
    <source>
        <dbReference type="ARBA" id="ARBA00023242"/>
    </source>
</evidence>
<evidence type="ECO:0000256" key="4">
    <source>
        <dbReference type="ARBA" id="ARBA00022833"/>
    </source>
</evidence>
<dbReference type="Proteomes" id="UP000078113">
    <property type="component" value="Unassembled WGS sequence"/>
</dbReference>
<comment type="caution">
    <text evidence="9">The sequence shown here is derived from an EMBL/GenBank/DDBJ whole genome shotgun (WGS) entry which is preliminary data.</text>
</comment>
<dbReference type="InterPro" id="IPR052035">
    <property type="entry name" value="ZnF_BED_domain_contain"/>
</dbReference>
<dbReference type="EMBL" id="LWDG02001085">
    <property type="protein sequence ID" value="KAE8261028.1"/>
    <property type="molecule type" value="Genomic_DNA"/>
</dbReference>
<proteinExistence type="predicted"/>
<reference evidence="9" key="1">
    <citation type="submission" date="2016-04" db="EMBL/GenBank/DDBJ databases">
        <authorList>
            <person name="Nguyen H.D."/>
            <person name="Samba Siva P."/>
            <person name="Cullis J."/>
            <person name="Levesque C.A."/>
            <person name="Hambleton S."/>
        </authorList>
    </citation>
    <scope>NUCLEOTIDE SEQUENCE</scope>
    <source>
        <strain evidence="9">DAOMC 236422</strain>
    </source>
</reference>
<evidence type="ECO:0000313" key="9">
    <source>
        <dbReference type="EMBL" id="KAE8261028.1"/>
    </source>
</evidence>